<sequence length="85" mass="9775">MLEDKYAAFRRGELSANRNRHPAAEVTLRLDIHAILRAAKQLRLKELRNRHRVKHVCMIPVSLARIAAIEIHELVSKPRNPPAIL</sequence>
<proteinExistence type="predicted"/>
<reference evidence="1" key="1">
    <citation type="submission" date="2019-08" db="EMBL/GenBank/DDBJ databases">
        <authorList>
            <person name="Kucharzyk K."/>
            <person name="Murdoch R.W."/>
            <person name="Higgins S."/>
            <person name="Loffler F."/>
        </authorList>
    </citation>
    <scope>NUCLEOTIDE SEQUENCE</scope>
</reference>
<name>A0A645E478_9ZZZZ</name>
<comment type="caution">
    <text evidence="1">The sequence shown here is derived from an EMBL/GenBank/DDBJ whole genome shotgun (WGS) entry which is preliminary data.</text>
</comment>
<organism evidence="1">
    <name type="scientific">bioreactor metagenome</name>
    <dbReference type="NCBI Taxonomy" id="1076179"/>
    <lineage>
        <taxon>unclassified sequences</taxon>
        <taxon>metagenomes</taxon>
        <taxon>ecological metagenomes</taxon>
    </lineage>
</organism>
<accession>A0A645E478</accession>
<evidence type="ECO:0000313" key="1">
    <source>
        <dbReference type="EMBL" id="MPM95372.1"/>
    </source>
</evidence>
<dbReference type="AlphaFoldDB" id="A0A645E478"/>
<protein>
    <submittedName>
        <fullName evidence="1">Uncharacterized protein</fullName>
    </submittedName>
</protein>
<dbReference type="EMBL" id="VSSQ01041878">
    <property type="protein sequence ID" value="MPM95372.1"/>
    <property type="molecule type" value="Genomic_DNA"/>
</dbReference>
<gene>
    <name evidence="1" type="ORF">SDC9_142526</name>
</gene>